<dbReference type="InterPro" id="IPR012245">
    <property type="entry name" value="MoaB"/>
</dbReference>
<name>C7P349_HALMD</name>
<dbReference type="AlphaFoldDB" id="C7P349"/>
<dbReference type="Gene3D" id="3.40.980.10">
    <property type="entry name" value="MoaB/Mog-like domain"/>
    <property type="match status" value="1"/>
</dbReference>
<feature type="domain" description="MoaB/Mog" evidence="2">
    <location>
        <begin position="92"/>
        <end position="234"/>
    </location>
</feature>
<dbReference type="SMART" id="SM00852">
    <property type="entry name" value="MoCF_biosynth"/>
    <property type="match status" value="1"/>
</dbReference>
<dbReference type="Pfam" id="PF00994">
    <property type="entry name" value="MoCF_biosynth"/>
    <property type="match status" value="1"/>
</dbReference>
<proteinExistence type="predicted"/>
<dbReference type="STRING" id="485914.Hmuk_1400"/>
<evidence type="ECO:0000313" key="3">
    <source>
        <dbReference type="EMBL" id="ACV47521.1"/>
    </source>
</evidence>
<dbReference type="SUPFAM" id="SSF53218">
    <property type="entry name" value="Molybdenum cofactor biosynthesis proteins"/>
    <property type="match status" value="1"/>
</dbReference>
<dbReference type="InterPro" id="IPR036425">
    <property type="entry name" value="MoaB/Mog-like_dom_sf"/>
</dbReference>
<organism evidence="3 4">
    <name type="scientific">Halomicrobium mukohataei (strain ATCC 700874 / DSM 12286 / JCM 9738 / NCIMB 13541)</name>
    <name type="common">Haloarcula mukohataei</name>
    <dbReference type="NCBI Taxonomy" id="485914"/>
    <lineage>
        <taxon>Archaea</taxon>
        <taxon>Methanobacteriati</taxon>
        <taxon>Methanobacteriota</taxon>
        <taxon>Stenosarchaea group</taxon>
        <taxon>Halobacteria</taxon>
        <taxon>Halobacteriales</taxon>
        <taxon>Haloarculaceae</taxon>
        <taxon>Halomicrobium</taxon>
    </lineage>
</organism>
<feature type="region of interest" description="Disordered" evidence="1">
    <location>
        <begin position="38"/>
        <end position="87"/>
    </location>
</feature>
<dbReference type="PANTHER" id="PTHR43232:SF2">
    <property type="entry name" value="MOLYBDENUM COFACTOR BIOSYNTHESIS PROTEIN B"/>
    <property type="match status" value="1"/>
</dbReference>
<dbReference type="KEGG" id="hmu:Hmuk_1400"/>
<evidence type="ECO:0000256" key="1">
    <source>
        <dbReference type="SAM" id="MobiDB-lite"/>
    </source>
</evidence>
<dbReference type="Proteomes" id="UP000001746">
    <property type="component" value="Chromosome"/>
</dbReference>
<protein>
    <submittedName>
        <fullName evidence="3">Molybdopterin binding domain protein</fullName>
    </submittedName>
</protein>
<reference evidence="3 4" key="1">
    <citation type="journal article" date="2009" name="Stand. Genomic Sci.">
        <title>Complete genome sequence of Halomicrobium mukohataei type strain (arg-2).</title>
        <authorList>
            <person name="Tindall B.J."/>
            <person name="Schneider S."/>
            <person name="Lapidus A."/>
            <person name="Copeland A."/>
            <person name="Glavina Del Rio T."/>
            <person name="Nolan M."/>
            <person name="Lucas S."/>
            <person name="Chen F."/>
            <person name="Tice H."/>
            <person name="Cheng J.F."/>
            <person name="Saunders E."/>
            <person name="Bruce D."/>
            <person name="Goodwin L."/>
            <person name="Pitluck S."/>
            <person name="Mikhailova N."/>
            <person name="Pati A."/>
            <person name="Ivanova N."/>
            <person name="Mavrommatis K."/>
            <person name="Chen A."/>
            <person name="Palaniappan K."/>
            <person name="Chain P."/>
            <person name="Land M."/>
            <person name="Hauser L."/>
            <person name="Chang Y.J."/>
            <person name="Jeffries C.D."/>
            <person name="Brettin T."/>
            <person name="Han C."/>
            <person name="Rohde M."/>
            <person name="Goker M."/>
            <person name="Bristow J."/>
            <person name="Eisen J.A."/>
            <person name="Markowitz V."/>
            <person name="Hugenholtz P."/>
            <person name="Klenk H.P."/>
            <person name="Kyrpides N.C."/>
            <person name="Detter J.C."/>
        </authorList>
    </citation>
    <scope>NUCLEOTIDE SEQUENCE [LARGE SCALE GENOMIC DNA]</scope>
    <source>
        <strain evidence="4">ATCC 700874 / DSM 12286 / JCM 9738 / NCIMB 13541</strain>
    </source>
</reference>
<dbReference type="eggNOG" id="arCOG00214">
    <property type="taxonomic scope" value="Archaea"/>
</dbReference>
<keyword evidence="4" id="KW-1185">Reference proteome</keyword>
<dbReference type="EMBL" id="CP001688">
    <property type="protein sequence ID" value="ACV47521.1"/>
    <property type="molecule type" value="Genomic_DNA"/>
</dbReference>
<evidence type="ECO:0000313" key="4">
    <source>
        <dbReference type="Proteomes" id="UP000001746"/>
    </source>
</evidence>
<dbReference type="GO" id="GO:0006777">
    <property type="term" value="P:Mo-molybdopterin cofactor biosynthetic process"/>
    <property type="evidence" value="ECO:0007669"/>
    <property type="project" value="InterPro"/>
</dbReference>
<dbReference type="HOGENOM" id="CLU_077358_2_1_2"/>
<feature type="compositionally biased region" description="Acidic residues" evidence="1">
    <location>
        <begin position="56"/>
        <end position="82"/>
    </location>
</feature>
<sequence>MSLNHFDLVMQSTRRSDHAEATSYLFAALRSRTMVDFQSRNRRTRDDERAASETDSASDEPTDGESESSAPDEPETTPEADEPDRGPVAGVAVVTVADDRTVEDDSVGDAVIEALGPHELVTRELLGRDHDGVQGAVDALVNRGDVDGVVTVGGTGTSTRDITVEAVHPLFEKALPGFGELFRQRFYEEVGSDVIAIRAAAGIADGTPVFCLPDSVEGARIGTEEIVVEQVGRLSDRLDEEP</sequence>
<accession>C7P349</accession>
<dbReference type="InterPro" id="IPR001453">
    <property type="entry name" value="MoaB/Mog_dom"/>
</dbReference>
<dbReference type="GO" id="GO:0005829">
    <property type="term" value="C:cytosol"/>
    <property type="evidence" value="ECO:0007669"/>
    <property type="project" value="TreeGrafter"/>
</dbReference>
<gene>
    <name evidence="3" type="ordered locus">Hmuk_1400</name>
</gene>
<dbReference type="PANTHER" id="PTHR43232">
    <property type="entry name" value="MOLYBDENUM COFACTOR BIOSYNTHESIS PROTEIN B"/>
    <property type="match status" value="1"/>
</dbReference>
<evidence type="ECO:0000259" key="2">
    <source>
        <dbReference type="SMART" id="SM00852"/>
    </source>
</evidence>